<dbReference type="PATRIC" id="fig|1242968.3.peg.1722"/>
<evidence type="ECO:0000256" key="4">
    <source>
        <dbReference type="ARBA" id="ARBA00012622"/>
    </source>
</evidence>
<keyword evidence="9 17" id="KW-0671">Queuosine biosynthesis</keyword>
<dbReference type="GO" id="GO:0046872">
    <property type="term" value="F:metal ion binding"/>
    <property type="evidence" value="ECO:0007669"/>
    <property type="project" value="UniProtKB-KW"/>
</dbReference>
<comment type="caution">
    <text evidence="18">The sequence shown here is derived from an EMBL/GenBank/DDBJ whole genome shotgun (WGS) entry which is preliminary data.</text>
</comment>
<evidence type="ECO:0000313" key="18">
    <source>
        <dbReference type="EMBL" id="ERJ27396.1"/>
    </source>
</evidence>
<evidence type="ECO:0000256" key="6">
    <source>
        <dbReference type="ARBA" id="ARBA00022485"/>
    </source>
</evidence>
<sequence>MGIICPKRSNLLVHICCSVDSHYFLQRLRKDYPNERIVGYFYDPNIHPYSEFLLRFEDVKRSCEKLGIELICGEYDYEAWLGGTKGLEDEPEKGKRCEYCFDFRMKDSAKKALELGLSKITTTLLMSPKKDFSQLKKALDEAVAGSNLEAVAVDYRKNGGTSEQFILAKKDKLYHQNYCGCVFALKKQRDSQNLPQSELMSELHARALYGSIEARLELYKKVRLCEAKGEKFHLFRRRFLNYRLFRASVKFEAVVVPSYFVLYSGFKRENLKLNVECDCEMDDELKEGAIFMSIERFNKFTNSKFKSVDELCKRPLELDAEMKFRRQISGEFSQNPIIILDEVKKGSYEIYAKAVFYNDSEEILVLES</sequence>
<dbReference type="EC" id="1.17.99.6" evidence="4 17"/>
<proteinExistence type="inferred from homology"/>
<evidence type="ECO:0000256" key="17">
    <source>
        <dbReference type="HAMAP-Rule" id="MF_02089"/>
    </source>
</evidence>
<evidence type="ECO:0000256" key="3">
    <source>
        <dbReference type="ARBA" id="ARBA00008207"/>
    </source>
</evidence>
<evidence type="ECO:0000256" key="15">
    <source>
        <dbReference type="ARBA" id="ARBA00031446"/>
    </source>
</evidence>
<evidence type="ECO:0000256" key="9">
    <source>
        <dbReference type="ARBA" id="ARBA00022785"/>
    </source>
</evidence>
<keyword evidence="10 17" id="KW-0560">Oxidoreductase</keyword>
<evidence type="ECO:0000256" key="8">
    <source>
        <dbReference type="ARBA" id="ARBA00022723"/>
    </source>
</evidence>
<dbReference type="UniPathway" id="UPA00392"/>
<dbReference type="PANTHER" id="PTHR36701">
    <property type="entry name" value="EPOXYQUEUOSINE REDUCTASE QUEH"/>
    <property type="match status" value="1"/>
</dbReference>
<dbReference type="HAMAP" id="MF_02089">
    <property type="entry name" value="QueH"/>
    <property type="match status" value="1"/>
</dbReference>
<evidence type="ECO:0000256" key="12">
    <source>
        <dbReference type="ARBA" id="ARBA00023014"/>
    </source>
</evidence>
<dbReference type="GO" id="GO:0052693">
    <property type="term" value="F:epoxyqueuosine reductase activity"/>
    <property type="evidence" value="ECO:0007669"/>
    <property type="project" value="UniProtKB-UniRule"/>
</dbReference>
<dbReference type="Proteomes" id="UP000016620">
    <property type="component" value="Unassembled WGS sequence"/>
</dbReference>
<comment type="catalytic activity">
    <reaction evidence="16 17">
        <text>epoxyqueuosine(34) in tRNA + AH2 = queuosine(34) in tRNA + A + H2O</text>
        <dbReference type="Rhea" id="RHEA:32159"/>
        <dbReference type="Rhea" id="RHEA-COMP:18571"/>
        <dbReference type="Rhea" id="RHEA-COMP:18582"/>
        <dbReference type="ChEBI" id="CHEBI:13193"/>
        <dbReference type="ChEBI" id="CHEBI:15377"/>
        <dbReference type="ChEBI" id="CHEBI:17499"/>
        <dbReference type="ChEBI" id="CHEBI:194431"/>
        <dbReference type="ChEBI" id="CHEBI:194443"/>
        <dbReference type="EC" id="1.17.99.6"/>
    </reaction>
</comment>
<dbReference type="GO" id="GO:0051539">
    <property type="term" value="F:4 iron, 4 sulfur cluster binding"/>
    <property type="evidence" value="ECO:0007669"/>
    <property type="project" value="UniProtKB-UniRule"/>
</dbReference>
<feature type="binding site" evidence="17">
    <location>
        <position position="97"/>
    </location>
    <ligand>
        <name>[4Fe-4S] cluster</name>
        <dbReference type="ChEBI" id="CHEBI:49883"/>
    </ligand>
</feature>
<dbReference type="Pfam" id="PF02677">
    <property type="entry name" value="QueH"/>
    <property type="match status" value="1"/>
</dbReference>
<keyword evidence="13 17" id="KW-1015">Disulfide bond</keyword>
<keyword evidence="11 17" id="KW-0408">Iron</keyword>
<comment type="similarity">
    <text evidence="3 17">Belongs to the QueH family.</text>
</comment>
<dbReference type="GO" id="GO:0008616">
    <property type="term" value="P:tRNA queuosine(34) biosynthetic process"/>
    <property type="evidence" value="ECO:0007669"/>
    <property type="project" value="UniProtKB-UniRule"/>
</dbReference>
<keyword evidence="8 17" id="KW-0479">Metal-binding</keyword>
<keyword evidence="18" id="KW-0378">Hydrolase</keyword>
<reference evidence="18 19" key="1">
    <citation type="journal article" date="2013" name="BMC Genomics">
        <title>Comparative genomics of Campylobacter concisus isolates reveals genetic diversity and provides insights into disease association.</title>
        <authorList>
            <person name="Deshpande N.P."/>
            <person name="Kaakoush N.O."/>
            <person name="Wilkins M.R."/>
            <person name="Mitchell H.M."/>
        </authorList>
    </citation>
    <scope>NUCLEOTIDE SEQUENCE [LARGE SCALE GENOMIC DNA]</scope>
    <source>
        <strain evidence="18 19">UNSWCS</strain>
    </source>
</reference>
<evidence type="ECO:0000256" key="2">
    <source>
        <dbReference type="ARBA" id="ARBA00004691"/>
    </source>
</evidence>
<comment type="function">
    <text evidence="1 17">Catalyzes the conversion of epoxyqueuosine (oQ) to queuosine (Q), which is a hypermodified base found in the wobble positions of tRNA(Asp), tRNA(Asn), tRNA(His) and tRNA(Tyr).</text>
</comment>
<accession>U2ETB2</accession>
<protein>
    <recommendedName>
        <fullName evidence="5 17">Epoxyqueuosine reductase QueH</fullName>
        <ecNumber evidence="4 17">1.17.99.6</ecNumber>
    </recommendedName>
    <alternativeName>
        <fullName evidence="15 17">Queuosine biosynthesis protein QueH</fullName>
    </alternativeName>
</protein>
<dbReference type="GO" id="GO:0016787">
    <property type="term" value="F:hydrolase activity"/>
    <property type="evidence" value="ECO:0007669"/>
    <property type="project" value="UniProtKB-KW"/>
</dbReference>
<evidence type="ECO:0000256" key="14">
    <source>
        <dbReference type="ARBA" id="ARBA00023284"/>
    </source>
</evidence>
<feature type="binding site" evidence="17">
    <location>
        <position position="100"/>
    </location>
    <ligand>
        <name>[4Fe-4S] cluster</name>
        <dbReference type="ChEBI" id="CHEBI:49883"/>
    </ligand>
</feature>
<evidence type="ECO:0000256" key="5">
    <source>
        <dbReference type="ARBA" id="ARBA00016895"/>
    </source>
</evidence>
<evidence type="ECO:0000256" key="13">
    <source>
        <dbReference type="ARBA" id="ARBA00023157"/>
    </source>
</evidence>
<organism evidence="18 19">
    <name type="scientific">Campylobacter concisus UNSWCS</name>
    <dbReference type="NCBI Taxonomy" id="1242968"/>
    <lineage>
        <taxon>Bacteria</taxon>
        <taxon>Pseudomonadati</taxon>
        <taxon>Campylobacterota</taxon>
        <taxon>Epsilonproteobacteria</taxon>
        <taxon>Campylobacterales</taxon>
        <taxon>Campylobacteraceae</taxon>
        <taxon>Campylobacter</taxon>
    </lineage>
</organism>
<evidence type="ECO:0000256" key="7">
    <source>
        <dbReference type="ARBA" id="ARBA00022694"/>
    </source>
</evidence>
<evidence type="ECO:0000313" key="19">
    <source>
        <dbReference type="Proteomes" id="UP000016620"/>
    </source>
</evidence>
<name>U2ETB2_9BACT</name>
<keyword evidence="14 17" id="KW-0676">Redox-active center</keyword>
<comment type="pathway">
    <text evidence="2 17">tRNA modification; tRNA-queuosine biosynthesis.</text>
</comment>
<evidence type="ECO:0000256" key="11">
    <source>
        <dbReference type="ARBA" id="ARBA00023004"/>
    </source>
</evidence>
<dbReference type="AlphaFoldDB" id="U2ETB2"/>
<gene>
    <name evidence="17" type="primary">queH</name>
    <name evidence="18" type="ORF">UNSWCS_831</name>
</gene>
<feature type="binding site" evidence="17">
    <location>
        <position position="16"/>
    </location>
    <ligand>
        <name>[4Fe-4S] cluster</name>
        <dbReference type="ChEBI" id="CHEBI:49883"/>
    </ligand>
</feature>
<evidence type="ECO:0000256" key="1">
    <source>
        <dbReference type="ARBA" id="ARBA00002268"/>
    </source>
</evidence>
<dbReference type="SUPFAM" id="SSF52402">
    <property type="entry name" value="Adenine nucleotide alpha hydrolases-like"/>
    <property type="match status" value="1"/>
</dbReference>
<evidence type="ECO:0000256" key="16">
    <source>
        <dbReference type="ARBA" id="ARBA00047415"/>
    </source>
</evidence>
<dbReference type="EMBL" id="ANNG01000038">
    <property type="protein sequence ID" value="ERJ27396.1"/>
    <property type="molecule type" value="Genomic_DNA"/>
</dbReference>
<dbReference type="InterPro" id="IPR003828">
    <property type="entry name" value="QueH"/>
</dbReference>
<evidence type="ECO:0000256" key="10">
    <source>
        <dbReference type="ARBA" id="ARBA00023002"/>
    </source>
</evidence>
<keyword evidence="12 17" id="KW-0411">Iron-sulfur</keyword>
<feature type="disulfide bond" description="Redox-active" evidence="17">
    <location>
        <begin position="179"/>
        <end position="181"/>
    </location>
</feature>
<keyword evidence="7 17" id="KW-0819">tRNA processing</keyword>
<keyword evidence="6 17" id="KW-0004">4Fe-4S</keyword>
<feature type="binding site" evidence="17">
    <location>
        <position position="17"/>
    </location>
    <ligand>
        <name>[4Fe-4S] cluster</name>
        <dbReference type="ChEBI" id="CHEBI:49883"/>
    </ligand>
</feature>
<dbReference type="PANTHER" id="PTHR36701:SF1">
    <property type="entry name" value="EPOXYQUEUOSINE REDUCTASE QUEH"/>
    <property type="match status" value="1"/>
</dbReference>